<dbReference type="GO" id="GO:0004521">
    <property type="term" value="F:RNA endonuclease activity"/>
    <property type="evidence" value="ECO:0007669"/>
    <property type="project" value="InterPro"/>
</dbReference>
<keyword evidence="4" id="KW-0378">Hydrolase</keyword>
<dbReference type="EMBL" id="LCRR01000013">
    <property type="protein sequence ID" value="KKW37252.1"/>
    <property type="molecule type" value="Genomic_DNA"/>
</dbReference>
<dbReference type="AlphaFoldDB" id="A0A0G2A8I1"/>
<feature type="domain" description="Transcriptional repressor PaaX-like central Cas2-like" evidence="8">
    <location>
        <begin position="109"/>
        <end position="185"/>
    </location>
</feature>
<keyword evidence="7" id="KW-0812">Transmembrane</keyword>
<keyword evidence="7" id="KW-0472">Membrane</keyword>
<evidence type="ECO:0000313" key="9">
    <source>
        <dbReference type="EMBL" id="KKW37252.1"/>
    </source>
</evidence>
<reference evidence="9 10" key="1">
    <citation type="journal article" date="2015" name="Nature">
        <title>rRNA introns, odd ribosomes, and small enigmatic genomes across a large radiation of phyla.</title>
        <authorList>
            <person name="Brown C.T."/>
            <person name="Hug L.A."/>
            <person name="Thomas B.C."/>
            <person name="Sharon I."/>
            <person name="Castelle C.J."/>
            <person name="Singh A."/>
            <person name="Wilkins M.J."/>
            <person name="Williams K.H."/>
            <person name="Banfield J.F."/>
        </authorList>
    </citation>
    <scope>NUCLEOTIDE SEQUENCE [LARGE SCALE GENOMIC DNA]</scope>
</reference>
<dbReference type="Proteomes" id="UP000033852">
    <property type="component" value="Unassembled WGS sequence"/>
</dbReference>
<keyword evidence="7" id="KW-1133">Transmembrane helix</keyword>
<keyword evidence="6" id="KW-0051">Antiviral defense</keyword>
<evidence type="ECO:0000259" key="8">
    <source>
        <dbReference type="Pfam" id="PF20803"/>
    </source>
</evidence>
<keyword evidence="3" id="KW-0255">Endonuclease</keyword>
<dbReference type="SUPFAM" id="SSF143430">
    <property type="entry name" value="TTP0101/SSO1404-like"/>
    <property type="match status" value="1"/>
</dbReference>
<protein>
    <submittedName>
        <fullName evidence="9">Transcriptional regulator, PaaX family</fullName>
    </submittedName>
</protein>
<accession>A0A0G2A8I1</accession>
<keyword evidence="1" id="KW-0540">Nuclease</keyword>
<dbReference type="InterPro" id="IPR048846">
    <property type="entry name" value="PaaX-like_central"/>
</dbReference>
<evidence type="ECO:0000256" key="4">
    <source>
        <dbReference type="ARBA" id="ARBA00022801"/>
    </source>
</evidence>
<dbReference type="NCBIfam" id="TIGR01573">
    <property type="entry name" value="cas2"/>
    <property type="match status" value="1"/>
</dbReference>
<dbReference type="GO" id="GO:0006351">
    <property type="term" value="P:DNA-templated transcription"/>
    <property type="evidence" value="ECO:0007669"/>
    <property type="project" value="TreeGrafter"/>
</dbReference>
<dbReference type="Gene3D" id="3.30.70.2650">
    <property type="match status" value="1"/>
</dbReference>
<evidence type="ECO:0000256" key="1">
    <source>
        <dbReference type="ARBA" id="ARBA00022722"/>
    </source>
</evidence>
<evidence type="ECO:0000256" key="2">
    <source>
        <dbReference type="ARBA" id="ARBA00022723"/>
    </source>
</evidence>
<dbReference type="InterPro" id="IPR021127">
    <property type="entry name" value="CRISPR_associated_Cas2"/>
</dbReference>
<proteinExistence type="predicted"/>
<evidence type="ECO:0000256" key="6">
    <source>
        <dbReference type="ARBA" id="ARBA00023118"/>
    </source>
</evidence>
<evidence type="ECO:0000313" key="10">
    <source>
        <dbReference type="Proteomes" id="UP000033852"/>
    </source>
</evidence>
<name>A0A0G2A8I1_9BACT</name>
<dbReference type="GO" id="GO:0043571">
    <property type="term" value="P:maintenance of CRISPR repeat elements"/>
    <property type="evidence" value="ECO:0007669"/>
    <property type="project" value="InterPro"/>
</dbReference>
<gene>
    <name evidence="9" type="ORF">UY86_C0013G0007</name>
</gene>
<keyword evidence="5" id="KW-0460">Magnesium</keyword>
<dbReference type="PANTHER" id="PTHR30319">
    <property type="entry name" value="PHENYLACETIC ACID REGULATOR-RELATED TRANSCRIPTIONAL REPRESSOR"/>
    <property type="match status" value="1"/>
</dbReference>
<evidence type="ECO:0000256" key="5">
    <source>
        <dbReference type="ARBA" id="ARBA00022842"/>
    </source>
</evidence>
<evidence type="ECO:0000256" key="7">
    <source>
        <dbReference type="SAM" id="Phobius"/>
    </source>
</evidence>
<dbReference type="PANTHER" id="PTHR30319:SF1">
    <property type="entry name" value="TRANSCRIPTIONAL REPRESSOR PAAX"/>
    <property type="match status" value="1"/>
</dbReference>
<comment type="caution">
    <text evidence="9">The sequence shown here is derived from an EMBL/GenBank/DDBJ whole genome shotgun (WGS) entry which is preliminary data.</text>
</comment>
<evidence type="ECO:0000256" key="3">
    <source>
        <dbReference type="ARBA" id="ARBA00022759"/>
    </source>
</evidence>
<dbReference type="Pfam" id="PF20803">
    <property type="entry name" value="PaaX_M"/>
    <property type="match status" value="1"/>
</dbReference>
<keyword evidence="2" id="KW-0479">Metal-binding</keyword>
<feature type="transmembrane region" description="Helical" evidence="7">
    <location>
        <begin position="21"/>
        <end position="44"/>
    </location>
</feature>
<organism evidence="9 10">
    <name type="scientific">Candidatus Adlerbacteria bacterium GW2011_GWB1_54_7</name>
    <dbReference type="NCBI Taxonomy" id="1618607"/>
    <lineage>
        <taxon>Bacteria</taxon>
        <taxon>Candidatus Adleribacteriota</taxon>
    </lineage>
</organism>
<sequence>MGQLEQKSKKRARRGNLEKALLGALVAAGGVGVALLAPGVLQLLKHVDPDWIFKRDPRQRLREVAHRLKKKGLAEFRIEGGKKRLRLTARGERAMSSIWNESFQLKKPRRWDSKWRLVIFDIPEKRRGVRDRIRALVVRLGFLRLQDSVWVYPYDCEELVTLLKTDLKIGRAVLYVIADAIEFDKPLRQHFSLPLE</sequence>